<protein>
    <submittedName>
        <fullName evidence="1">Tetratricopeptide repeat protein</fullName>
    </submittedName>
</protein>
<dbReference type="AlphaFoldDB" id="A0A7C9IN08"/>
<dbReference type="InterPro" id="IPR011990">
    <property type="entry name" value="TPR-like_helical_dom_sf"/>
</dbReference>
<comment type="caution">
    <text evidence="1">The sequence shown here is derived from an EMBL/GenBank/DDBJ whole genome shotgun (WGS) entry which is preliminary data.</text>
</comment>
<reference evidence="1 2" key="1">
    <citation type="submission" date="2020-01" db="EMBL/GenBank/DDBJ databases">
        <title>Genome sequence of Desulfovibrio aerotolerans DSM 16695(T).</title>
        <authorList>
            <person name="Karnachuk O."/>
            <person name="Avakyan M."/>
            <person name="Mardanov A."/>
            <person name="Kadnikov V."/>
            <person name="Ravin N."/>
        </authorList>
    </citation>
    <scope>NUCLEOTIDE SEQUENCE [LARGE SCALE GENOMIC DNA]</scope>
    <source>
        <strain evidence="1 2">DSM 16695</strain>
    </source>
</reference>
<keyword evidence="2" id="KW-1185">Reference proteome</keyword>
<dbReference type="Pfam" id="PF13424">
    <property type="entry name" value="TPR_12"/>
    <property type="match status" value="1"/>
</dbReference>
<sequence>MACTGGKCLLTSKVRKLRETGMEAMASGDLGQAESLLRQSVELGETDGGLDVATAHSAYRLALTLHEAGRGDEAAQQFEKALTLARGRAGCGSKLYQKIMEHFAKALPGRAVPDLACAVGE</sequence>
<dbReference type="SUPFAM" id="SSF48452">
    <property type="entry name" value="TPR-like"/>
    <property type="match status" value="1"/>
</dbReference>
<dbReference type="Gene3D" id="1.25.40.10">
    <property type="entry name" value="Tetratricopeptide repeat domain"/>
    <property type="match status" value="1"/>
</dbReference>
<proteinExistence type="predicted"/>
<dbReference type="RefSeq" id="WP_160963558.1">
    <property type="nucleotide sequence ID" value="NZ_WVUD01000050.1"/>
</dbReference>
<name>A0A7C9IN08_9BACT</name>
<dbReference type="Proteomes" id="UP000482487">
    <property type="component" value="Unassembled WGS sequence"/>
</dbReference>
<accession>A0A7C9IN08</accession>
<evidence type="ECO:0000313" key="2">
    <source>
        <dbReference type="Proteomes" id="UP000482487"/>
    </source>
</evidence>
<evidence type="ECO:0000313" key="1">
    <source>
        <dbReference type="EMBL" id="MYL85001.1"/>
    </source>
</evidence>
<gene>
    <name evidence="1" type="ORF">GTA51_17970</name>
</gene>
<dbReference type="EMBL" id="WVUD01000050">
    <property type="protein sequence ID" value="MYL85001.1"/>
    <property type="molecule type" value="Genomic_DNA"/>
</dbReference>
<organism evidence="1 2">
    <name type="scientific">Solidesulfovibrio aerotolerans</name>
    <dbReference type="NCBI Taxonomy" id="295255"/>
    <lineage>
        <taxon>Bacteria</taxon>
        <taxon>Pseudomonadati</taxon>
        <taxon>Thermodesulfobacteriota</taxon>
        <taxon>Desulfovibrionia</taxon>
        <taxon>Desulfovibrionales</taxon>
        <taxon>Desulfovibrionaceae</taxon>
        <taxon>Solidesulfovibrio</taxon>
    </lineage>
</organism>
<dbReference type="OrthoDB" id="5455761at2"/>